<dbReference type="PhylomeDB" id="B3RTW1"/>
<dbReference type="GO" id="GO:0070682">
    <property type="term" value="P:proteasome regulatory particle assembly"/>
    <property type="evidence" value="ECO:0000318"/>
    <property type="project" value="GO_Central"/>
</dbReference>
<dbReference type="AlphaFoldDB" id="B3RTW1"/>
<dbReference type="KEGG" id="tad:TRIADDRAFT_24455"/>
<dbReference type="InterPro" id="IPR036034">
    <property type="entry name" value="PDZ_sf"/>
</dbReference>
<dbReference type="PANTHER" id="PTHR12651:SF1">
    <property type="entry name" value="26S PROTEASOME NON-ATPASE REGULATORY SUBUNIT 9"/>
    <property type="match status" value="1"/>
</dbReference>
<dbReference type="Gene3D" id="2.30.42.10">
    <property type="match status" value="1"/>
</dbReference>
<evidence type="ECO:0000259" key="3">
    <source>
        <dbReference type="Pfam" id="PF17820"/>
    </source>
</evidence>
<evidence type="ECO:0000313" key="6">
    <source>
        <dbReference type="Proteomes" id="UP000009022"/>
    </source>
</evidence>
<dbReference type="InterPro" id="IPR035269">
    <property type="entry name" value="PSMD9"/>
</dbReference>
<feature type="domain" description="Nas2 N-terminal" evidence="4">
    <location>
        <begin position="8"/>
        <end position="85"/>
    </location>
</feature>
<dbReference type="Gene3D" id="6.10.140.1710">
    <property type="match status" value="1"/>
</dbReference>
<gene>
    <name evidence="5" type="ORF">TRIADDRAFT_24455</name>
</gene>
<dbReference type="Proteomes" id="UP000009022">
    <property type="component" value="Unassembled WGS sequence"/>
</dbReference>
<dbReference type="Pfam" id="PF17820">
    <property type="entry name" value="PDZ_6"/>
    <property type="match status" value="1"/>
</dbReference>
<keyword evidence="2" id="KW-0143">Chaperone</keyword>
<dbReference type="Pfam" id="PF18265">
    <property type="entry name" value="Nas2_N"/>
    <property type="match status" value="1"/>
</dbReference>
<dbReference type="OMA" id="DWGGRGM"/>
<dbReference type="STRING" id="10228.B3RTW1"/>
<evidence type="ECO:0000313" key="5">
    <source>
        <dbReference type="EMBL" id="EDV26206.1"/>
    </source>
</evidence>
<organism evidence="5 6">
    <name type="scientific">Trichoplax adhaerens</name>
    <name type="common">Trichoplax reptans</name>
    <dbReference type="NCBI Taxonomy" id="10228"/>
    <lineage>
        <taxon>Eukaryota</taxon>
        <taxon>Metazoa</taxon>
        <taxon>Placozoa</taxon>
        <taxon>Uniplacotomia</taxon>
        <taxon>Trichoplacea</taxon>
        <taxon>Trichoplacidae</taxon>
        <taxon>Trichoplax</taxon>
    </lineage>
</organism>
<dbReference type="SUPFAM" id="SSF50156">
    <property type="entry name" value="PDZ domain-like"/>
    <property type="match status" value="1"/>
</dbReference>
<dbReference type="EMBL" id="DS985244">
    <property type="protein sequence ID" value="EDV26206.1"/>
    <property type="molecule type" value="Genomic_DNA"/>
</dbReference>
<dbReference type="FunCoup" id="B3RTW1">
    <property type="interactions" value="2126"/>
</dbReference>
<dbReference type="CTD" id="6752940"/>
<evidence type="ECO:0000256" key="2">
    <source>
        <dbReference type="ARBA" id="ARBA00023186"/>
    </source>
</evidence>
<reference evidence="5 6" key="1">
    <citation type="journal article" date="2008" name="Nature">
        <title>The Trichoplax genome and the nature of placozoans.</title>
        <authorList>
            <person name="Srivastava M."/>
            <person name="Begovic E."/>
            <person name="Chapman J."/>
            <person name="Putnam N.H."/>
            <person name="Hellsten U."/>
            <person name="Kawashima T."/>
            <person name="Kuo A."/>
            <person name="Mitros T."/>
            <person name="Salamov A."/>
            <person name="Carpenter M.L."/>
            <person name="Signorovitch A.Y."/>
            <person name="Moreno M.A."/>
            <person name="Kamm K."/>
            <person name="Grimwood J."/>
            <person name="Schmutz J."/>
            <person name="Shapiro H."/>
            <person name="Grigoriev I.V."/>
            <person name="Buss L.W."/>
            <person name="Schierwater B."/>
            <person name="Dellaporta S.L."/>
            <person name="Rokhsar D.S."/>
        </authorList>
    </citation>
    <scope>NUCLEOTIDE SEQUENCE [LARGE SCALE GENOMIC DNA]</scope>
    <source>
        <strain evidence="5 6">Grell-BS-1999</strain>
    </source>
</reference>
<dbReference type="OrthoDB" id="72325at2759"/>
<dbReference type="PANTHER" id="PTHR12651">
    <property type="entry name" value="26S PROTEASOME NON-ATPASE REGULATORY SUBUNIT 9"/>
    <property type="match status" value="1"/>
</dbReference>
<dbReference type="RefSeq" id="XP_002112239.1">
    <property type="nucleotide sequence ID" value="XM_002112203.1"/>
</dbReference>
<sequence>MATEKVFDLMKKKEAIEAEIDQWSDVLQSQRNVGMNEPLVDSQGYPRADIDVYTVRKARQRIICLQNDHKAAMKEIESGLHQIHADARNSTLEKPSEDTVNEIDQAIISFAITDFVADGSPAAEAGLEKGDEICCFGTVNAENFRSLQDVGYIVKHSEQKEVKVIIRRMQKLLKLTITPRVWSGRGLLG</sequence>
<protein>
    <recommendedName>
        <fullName evidence="7">26S proteasome non-ATPase regulatory subunit 9</fullName>
    </recommendedName>
</protein>
<proteinExistence type="inferred from homology"/>
<dbReference type="eggNOG" id="KOG3129">
    <property type="taxonomic scope" value="Eukaryota"/>
</dbReference>
<dbReference type="InterPro" id="IPR040815">
    <property type="entry name" value="Nas2_N"/>
</dbReference>
<accession>B3RTW1</accession>
<dbReference type="GeneID" id="6752940"/>
<name>B3RTW1_TRIAD</name>
<dbReference type="InterPro" id="IPR041489">
    <property type="entry name" value="PDZ_6"/>
</dbReference>
<feature type="domain" description="PDZ" evidence="3">
    <location>
        <begin position="116"/>
        <end position="168"/>
    </location>
</feature>
<dbReference type="InParanoid" id="B3RTW1"/>
<dbReference type="GO" id="GO:0005737">
    <property type="term" value="C:cytoplasm"/>
    <property type="evidence" value="ECO:0000318"/>
    <property type="project" value="GO_Central"/>
</dbReference>
<evidence type="ECO:0000256" key="1">
    <source>
        <dbReference type="ARBA" id="ARBA00005256"/>
    </source>
</evidence>
<dbReference type="GO" id="GO:0005634">
    <property type="term" value="C:nucleus"/>
    <property type="evidence" value="ECO:0000318"/>
    <property type="project" value="GO_Central"/>
</dbReference>
<evidence type="ECO:0000259" key="4">
    <source>
        <dbReference type="Pfam" id="PF18265"/>
    </source>
</evidence>
<comment type="similarity">
    <text evidence="1">Belongs to the proteasome subunit p27 family.</text>
</comment>
<dbReference type="FunFam" id="2.30.42.10:FF:000107">
    <property type="entry name" value="26S proteasome non-ATPase regulatory subunit 9"/>
    <property type="match status" value="1"/>
</dbReference>
<dbReference type="HOGENOM" id="CLU_073146_2_1_1"/>
<keyword evidence="6" id="KW-1185">Reference proteome</keyword>
<evidence type="ECO:0008006" key="7">
    <source>
        <dbReference type="Google" id="ProtNLM"/>
    </source>
</evidence>